<organism evidence="1 2">
    <name type="scientific">Desulfovibrio gilichinskyi</name>
    <dbReference type="NCBI Taxonomy" id="1519643"/>
    <lineage>
        <taxon>Bacteria</taxon>
        <taxon>Pseudomonadati</taxon>
        <taxon>Thermodesulfobacteriota</taxon>
        <taxon>Desulfovibrionia</taxon>
        <taxon>Desulfovibrionales</taxon>
        <taxon>Desulfovibrionaceae</taxon>
        <taxon>Desulfovibrio</taxon>
    </lineage>
</organism>
<sequence>MNKDTGTREKSDPFKKMEKNDLFKFRSISNNIAAMVKSLDDQEKADSLKSDSDQEEV</sequence>
<dbReference type="Proteomes" id="UP000192906">
    <property type="component" value="Unassembled WGS sequence"/>
</dbReference>
<keyword evidence="2" id="KW-1185">Reference proteome</keyword>
<dbReference type="AlphaFoldDB" id="A0A1X7CI93"/>
<name>A0A1X7CI93_9BACT</name>
<proteinExistence type="predicted"/>
<accession>A0A1X7CI93</accession>
<evidence type="ECO:0000313" key="1">
    <source>
        <dbReference type="EMBL" id="SME97097.1"/>
    </source>
</evidence>
<dbReference type="RefSeq" id="WP_170921373.1">
    <property type="nucleotide sequence ID" value="NZ_FWZU01000001.1"/>
</dbReference>
<reference evidence="2" key="1">
    <citation type="submission" date="2017-04" db="EMBL/GenBank/DDBJ databases">
        <authorList>
            <person name="Varghese N."/>
            <person name="Submissions S."/>
        </authorList>
    </citation>
    <scope>NUCLEOTIDE SEQUENCE [LARGE SCALE GENOMIC DNA]</scope>
    <source>
        <strain evidence="2">K3S</strain>
    </source>
</reference>
<gene>
    <name evidence="1" type="ORF">SAMN06295933_0932</name>
</gene>
<protein>
    <submittedName>
        <fullName evidence="1">Uncharacterized protein</fullName>
    </submittedName>
</protein>
<dbReference type="EMBL" id="FWZU01000001">
    <property type="protein sequence ID" value="SME97097.1"/>
    <property type="molecule type" value="Genomic_DNA"/>
</dbReference>
<evidence type="ECO:0000313" key="2">
    <source>
        <dbReference type="Proteomes" id="UP000192906"/>
    </source>
</evidence>